<name>A0ABX0GUY0_9ACTN</name>
<dbReference type="Proteomes" id="UP000800981">
    <property type="component" value="Unassembled WGS sequence"/>
</dbReference>
<dbReference type="Pfam" id="PF00583">
    <property type="entry name" value="Acetyltransf_1"/>
    <property type="match status" value="1"/>
</dbReference>
<sequence length="169" mass="18294">MELTIRPLQTPEDAQAFRTLNEEWITRYFTLEPEDRRQLDDPFGVIVDPGGEILVAEIDGTVVGCVALRPTDDGVYELSKMAVSPGLRGRGIGRGIIAAAIERARALGATSLFLGSSTKLAPAVHLYESFGFAHVPADTVHMPYARADVFMQLHLDGASEREEAAAQVG</sequence>
<keyword evidence="2" id="KW-0012">Acyltransferase</keyword>
<dbReference type="RefSeq" id="WP_166280263.1">
    <property type="nucleotide sequence ID" value="NZ_JAANNP010000002.1"/>
</dbReference>
<dbReference type="InterPro" id="IPR000182">
    <property type="entry name" value="GNAT_dom"/>
</dbReference>
<dbReference type="InterPro" id="IPR016181">
    <property type="entry name" value="Acyl_CoA_acyltransferase"/>
</dbReference>
<evidence type="ECO:0000259" key="3">
    <source>
        <dbReference type="PROSITE" id="PS51186"/>
    </source>
</evidence>
<dbReference type="SUPFAM" id="SSF55729">
    <property type="entry name" value="Acyl-CoA N-acyltransferases (Nat)"/>
    <property type="match status" value="1"/>
</dbReference>
<gene>
    <name evidence="4" type="ORF">G9H71_07445</name>
</gene>
<evidence type="ECO:0000256" key="2">
    <source>
        <dbReference type="ARBA" id="ARBA00023315"/>
    </source>
</evidence>
<keyword evidence="5" id="KW-1185">Reference proteome</keyword>
<dbReference type="PROSITE" id="PS51186">
    <property type="entry name" value="GNAT"/>
    <property type="match status" value="1"/>
</dbReference>
<feature type="domain" description="N-acetyltransferase" evidence="3">
    <location>
        <begin position="3"/>
        <end position="156"/>
    </location>
</feature>
<evidence type="ECO:0000313" key="5">
    <source>
        <dbReference type="Proteomes" id="UP000800981"/>
    </source>
</evidence>
<dbReference type="InterPro" id="IPR050832">
    <property type="entry name" value="Bact_Acetyltransf"/>
</dbReference>
<evidence type="ECO:0000313" key="4">
    <source>
        <dbReference type="EMBL" id="NHC13614.1"/>
    </source>
</evidence>
<dbReference type="Gene3D" id="3.40.630.30">
    <property type="match status" value="1"/>
</dbReference>
<keyword evidence="1" id="KW-0808">Transferase</keyword>
<proteinExistence type="predicted"/>
<dbReference type="PANTHER" id="PTHR43877">
    <property type="entry name" value="AMINOALKYLPHOSPHONATE N-ACETYLTRANSFERASE-RELATED-RELATED"/>
    <property type="match status" value="1"/>
</dbReference>
<reference evidence="4 5" key="1">
    <citation type="submission" date="2020-03" db="EMBL/GenBank/DDBJ databases">
        <title>Two novel Motilibacter sp.</title>
        <authorList>
            <person name="Liu S."/>
        </authorList>
    </citation>
    <scope>NUCLEOTIDE SEQUENCE [LARGE SCALE GENOMIC DNA]</scope>
    <source>
        <strain evidence="4 5">E257</strain>
    </source>
</reference>
<dbReference type="EMBL" id="JAANNP010000002">
    <property type="protein sequence ID" value="NHC13614.1"/>
    <property type="molecule type" value="Genomic_DNA"/>
</dbReference>
<protein>
    <submittedName>
        <fullName evidence="4">GNAT family N-acetyltransferase</fullName>
    </submittedName>
</protein>
<evidence type="ECO:0000256" key="1">
    <source>
        <dbReference type="ARBA" id="ARBA00022679"/>
    </source>
</evidence>
<organism evidence="4 5">
    <name type="scientific">Motilibacter deserti</name>
    <dbReference type="NCBI Taxonomy" id="2714956"/>
    <lineage>
        <taxon>Bacteria</taxon>
        <taxon>Bacillati</taxon>
        <taxon>Actinomycetota</taxon>
        <taxon>Actinomycetes</taxon>
        <taxon>Motilibacterales</taxon>
        <taxon>Motilibacteraceae</taxon>
        <taxon>Motilibacter</taxon>
    </lineage>
</organism>
<comment type="caution">
    <text evidence="4">The sequence shown here is derived from an EMBL/GenBank/DDBJ whole genome shotgun (WGS) entry which is preliminary data.</text>
</comment>
<accession>A0ABX0GUY0</accession>